<feature type="transmembrane region" description="Helical" evidence="6">
    <location>
        <begin position="194"/>
        <end position="212"/>
    </location>
</feature>
<evidence type="ECO:0000259" key="7">
    <source>
        <dbReference type="PROSITE" id="PS50850"/>
    </source>
</evidence>
<feature type="transmembrane region" description="Helical" evidence="6">
    <location>
        <begin position="295"/>
        <end position="317"/>
    </location>
</feature>
<dbReference type="Pfam" id="PF07690">
    <property type="entry name" value="MFS_1"/>
    <property type="match status" value="1"/>
</dbReference>
<evidence type="ECO:0000256" key="5">
    <source>
        <dbReference type="ARBA" id="ARBA00023136"/>
    </source>
</evidence>
<keyword evidence="4 6" id="KW-1133">Transmembrane helix</keyword>
<accession>A0A8S0VUE7</accession>
<dbReference type="Gene3D" id="1.20.1250.20">
    <property type="entry name" value="MFS general substrate transporter like domains"/>
    <property type="match status" value="1"/>
</dbReference>
<dbReference type="GO" id="GO:0016020">
    <property type="term" value="C:membrane"/>
    <property type="evidence" value="ECO:0007669"/>
    <property type="project" value="UniProtKB-SubCell"/>
</dbReference>
<feature type="transmembrane region" description="Helical" evidence="6">
    <location>
        <begin position="435"/>
        <end position="455"/>
    </location>
</feature>
<gene>
    <name evidence="8" type="ORF">AAE3_LOCUS12311</name>
</gene>
<dbReference type="InterPro" id="IPR020846">
    <property type="entry name" value="MFS_dom"/>
</dbReference>
<keyword evidence="3 6" id="KW-0812">Transmembrane</keyword>
<feature type="domain" description="Major facilitator superfamily (MFS) profile" evidence="7">
    <location>
        <begin position="121"/>
        <end position="607"/>
    </location>
</feature>
<dbReference type="GO" id="GO:0022857">
    <property type="term" value="F:transmembrane transporter activity"/>
    <property type="evidence" value="ECO:0007669"/>
    <property type="project" value="InterPro"/>
</dbReference>
<dbReference type="OrthoDB" id="419616at2759"/>
<dbReference type="PROSITE" id="PS50850">
    <property type="entry name" value="MFS"/>
    <property type="match status" value="1"/>
</dbReference>
<dbReference type="SUPFAM" id="SSF103473">
    <property type="entry name" value="MFS general substrate transporter"/>
    <property type="match status" value="1"/>
</dbReference>
<dbReference type="EMBL" id="CACVBS010000085">
    <property type="protein sequence ID" value="CAA7270099.1"/>
    <property type="molecule type" value="Genomic_DNA"/>
</dbReference>
<comment type="caution">
    <text evidence="8">The sequence shown here is derived from an EMBL/GenBank/DDBJ whole genome shotgun (WGS) entry which is preliminary data.</text>
</comment>
<feature type="transmembrane region" description="Helical" evidence="6">
    <location>
        <begin position="576"/>
        <end position="601"/>
    </location>
</feature>
<dbReference type="InterPro" id="IPR036259">
    <property type="entry name" value="MFS_trans_sf"/>
</dbReference>
<evidence type="ECO:0000256" key="3">
    <source>
        <dbReference type="ARBA" id="ARBA00022692"/>
    </source>
</evidence>
<keyword evidence="5 6" id="KW-0472">Membrane</keyword>
<feature type="transmembrane region" description="Helical" evidence="6">
    <location>
        <begin position="467"/>
        <end position="489"/>
    </location>
</feature>
<reference evidence="8 9" key="1">
    <citation type="submission" date="2020-01" db="EMBL/GenBank/DDBJ databases">
        <authorList>
            <person name="Gupta K D."/>
        </authorList>
    </citation>
    <scope>NUCLEOTIDE SEQUENCE [LARGE SCALE GENOMIC DNA]</scope>
</reference>
<evidence type="ECO:0000256" key="2">
    <source>
        <dbReference type="ARBA" id="ARBA00022448"/>
    </source>
</evidence>
<organism evidence="8 9">
    <name type="scientific">Cyclocybe aegerita</name>
    <name type="common">Black poplar mushroom</name>
    <name type="synonym">Agrocybe aegerita</name>
    <dbReference type="NCBI Taxonomy" id="1973307"/>
    <lineage>
        <taxon>Eukaryota</taxon>
        <taxon>Fungi</taxon>
        <taxon>Dikarya</taxon>
        <taxon>Basidiomycota</taxon>
        <taxon>Agaricomycotina</taxon>
        <taxon>Agaricomycetes</taxon>
        <taxon>Agaricomycetidae</taxon>
        <taxon>Agaricales</taxon>
        <taxon>Agaricineae</taxon>
        <taxon>Bolbitiaceae</taxon>
        <taxon>Cyclocybe</taxon>
    </lineage>
</organism>
<evidence type="ECO:0000256" key="1">
    <source>
        <dbReference type="ARBA" id="ARBA00004141"/>
    </source>
</evidence>
<dbReference type="InterPro" id="IPR011701">
    <property type="entry name" value="MFS"/>
</dbReference>
<evidence type="ECO:0000256" key="4">
    <source>
        <dbReference type="ARBA" id="ARBA00022989"/>
    </source>
</evidence>
<evidence type="ECO:0000313" key="8">
    <source>
        <dbReference type="EMBL" id="CAA7270099.1"/>
    </source>
</evidence>
<dbReference type="Proteomes" id="UP000467700">
    <property type="component" value="Unassembled WGS sequence"/>
</dbReference>
<sequence>MFDIGPAPSRIRRQRKLVWEFPFSNIEQALVTTPFWSTGGRPCVVYRKFATDDYWRACGACSATSNSKSSQSQNMAADLREPYDERLVINDEEDDTRRSACGGSDTSDDSICTPTPLPKLQLFIVIFIQISEPVTATVIYPFVNDLIRSLGVTGGDEKRTGYYVGIVESVFYATEALTVMHWGRASDSIGRRPILLGGVAGLALAMVGFGLSRQYWMLIFSRCMQGVFNGNIGVMKSVMGEITDSTNAAQAFSFLPIAWSIGSTVGPFIGGAFADPAERWPGVFGKMQFFQTYPYFLPCFVAALVPICAFFFAFLGLKETLPPTETTPCSPNLKTDFDRESCRAPLIQHASPSSADTNYGTLRHPISNQNATLSPPPSFTSTSKPSFRDVLIPQVLIPVSNFAFLAFLDQSFLVLVPLIYSTPLGHGGLDLPPSTIGSILGGWGVLNGFVQVFLFPRLRKWVGHRNLYVLGIVALGIGLGMFPLLNWLAKLEGDGEGSLGVLVWCGIAVQLGVYMLTYMSYACMFMYISASAPSRFLLGTTNGLAQLTASSVRAAAPTTASSLFSLSLELRALGGLAGFLGGYLVYSVFVFIPAVAALWGFTLPRDI</sequence>
<dbReference type="AlphaFoldDB" id="A0A8S0VUE7"/>
<dbReference type="PANTHER" id="PTHR23504">
    <property type="entry name" value="MAJOR FACILITATOR SUPERFAMILY DOMAIN-CONTAINING PROTEIN 10"/>
    <property type="match status" value="1"/>
</dbReference>
<name>A0A8S0VUE7_CYCAE</name>
<feature type="transmembrane region" description="Helical" evidence="6">
    <location>
        <begin position="501"/>
        <end position="524"/>
    </location>
</feature>
<comment type="subcellular location">
    <subcellularLocation>
        <location evidence="1">Membrane</location>
        <topology evidence="1">Multi-pass membrane protein</topology>
    </subcellularLocation>
</comment>
<dbReference type="InterPro" id="IPR001958">
    <property type="entry name" value="Tet-R_TetA/multi-R_MdtG-like"/>
</dbReference>
<keyword evidence="9" id="KW-1185">Reference proteome</keyword>
<feature type="transmembrane region" description="Helical" evidence="6">
    <location>
        <begin position="395"/>
        <end position="420"/>
    </location>
</feature>
<protein>
    <recommendedName>
        <fullName evidence="7">Major facilitator superfamily (MFS) profile domain-containing protein</fullName>
    </recommendedName>
</protein>
<evidence type="ECO:0000313" key="9">
    <source>
        <dbReference type="Proteomes" id="UP000467700"/>
    </source>
</evidence>
<dbReference type="PRINTS" id="PR01035">
    <property type="entry name" value="TCRTETA"/>
</dbReference>
<keyword evidence="2" id="KW-0813">Transport</keyword>
<dbReference type="PANTHER" id="PTHR23504:SF15">
    <property type="entry name" value="MAJOR FACILITATOR SUPERFAMILY (MFS) PROFILE DOMAIN-CONTAINING PROTEIN"/>
    <property type="match status" value="1"/>
</dbReference>
<evidence type="ECO:0000256" key="6">
    <source>
        <dbReference type="SAM" id="Phobius"/>
    </source>
</evidence>
<proteinExistence type="predicted"/>